<gene>
    <name evidence="9" type="ORF">HHL14_16170</name>
</gene>
<dbReference type="RefSeq" id="WP_169498611.1">
    <property type="nucleotide sequence ID" value="NZ_JABBFZ010000008.1"/>
</dbReference>
<evidence type="ECO:0000256" key="5">
    <source>
        <dbReference type="ARBA" id="ARBA00023004"/>
    </source>
</evidence>
<evidence type="ECO:0000313" key="9">
    <source>
        <dbReference type="EMBL" id="NML32367.1"/>
    </source>
</evidence>
<accession>A0A7X9X7G9</accession>
<keyword evidence="6" id="KW-0411">Iron-sulfur</keyword>
<evidence type="ECO:0000259" key="8">
    <source>
        <dbReference type="PROSITE" id="PS51384"/>
    </source>
</evidence>
<evidence type="ECO:0000259" key="7">
    <source>
        <dbReference type="PROSITE" id="PS51085"/>
    </source>
</evidence>
<keyword evidence="10" id="KW-1185">Reference proteome</keyword>
<evidence type="ECO:0000256" key="1">
    <source>
        <dbReference type="ARBA" id="ARBA00022630"/>
    </source>
</evidence>
<dbReference type="CDD" id="cd06185">
    <property type="entry name" value="PDR_like"/>
    <property type="match status" value="1"/>
</dbReference>
<dbReference type="InterPro" id="IPR001041">
    <property type="entry name" value="2Fe-2S_ferredoxin-type"/>
</dbReference>
<dbReference type="InterPro" id="IPR017927">
    <property type="entry name" value="FAD-bd_FR_type"/>
</dbReference>
<dbReference type="PANTHER" id="PTHR47354:SF1">
    <property type="entry name" value="CARNITINE MONOOXYGENASE REDUCTASE SUBUNIT"/>
    <property type="match status" value="1"/>
</dbReference>
<dbReference type="PANTHER" id="PTHR47354">
    <property type="entry name" value="NADH OXIDOREDUCTASE HCR"/>
    <property type="match status" value="1"/>
</dbReference>
<keyword evidence="3" id="KW-0479">Metal-binding</keyword>
<dbReference type="InterPro" id="IPR012675">
    <property type="entry name" value="Beta-grasp_dom_sf"/>
</dbReference>
<dbReference type="PRINTS" id="PR00409">
    <property type="entry name" value="PHDIOXRDTASE"/>
</dbReference>
<feature type="domain" description="2Fe-2S ferredoxin-type" evidence="7">
    <location>
        <begin position="237"/>
        <end position="322"/>
    </location>
</feature>
<proteinExistence type="predicted"/>
<evidence type="ECO:0000256" key="3">
    <source>
        <dbReference type="ARBA" id="ARBA00022723"/>
    </source>
</evidence>
<name>A0A7X9X7G9_9BURK</name>
<dbReference type="Gene3D" id="3.10.20.30">
    <property type="match status" value="1"/>
</dbReference>
<evidence type="ECO:0000256" key="2">
    <source>
        <dbReference type="ARBA" id="ARBA00022714"/>
    </source>
</evidence>
<organism evidence="9 10">
    <name type="scientific">Paraburkholderia antibiotica</name>
    <dbReference type="NCBI Taxonomy" id="2728839"/>
    <lineage>
        <taxon>Bacteria</taxon>
        <taxon>Pseudomonadati</taxon>
        <taxon>Pseudomonadota</taxon>
        <taxon>Betaproteobacteria</taxon>
        <taxon>Burkholderiales</taxon>
        <taxon>Burkholderiaceae</taxon>
        <taxon>Paraburkholderia</taxon>
    </lineage>
</organism>
<dbReference type="GO" id="GO:0051537">
    <property type="term" value="F:2 iron, 2 sulfur cluster binding"/>
    <property type="evidence" value="ECO:0007669"/>
    <property type="project" value="UniProtKB-KW"/>
</dbReference>
<dbReference type="Pfam" id="PF00175">
    <property type="entry name" value="NAD_binding_1"/>
    <property type="match status" value="1"/>
</dbReference>
<dbReference type="Proteomes" id="UP000583127">
    <property type="component" value="Unassembled WGS sequence"/>
</dbReference>
<keyword evidence="4" id="KW-0560">Oxidoreductase</keyword>
<dbReference type="Gene3D" id="3.40.50.80">
    <property type="entry name" value="Nucleotide-binding domain of ferredoxin-NADP reductase (FNR) module"/>
    <property type="match status" value="1"/>
</dbReference>
<dbReference type="SUPFAM" id="SSF54292">
    <property type="entry name" value="2Fe-2S ferredoxin-like"/>
    <property type="match status" value="1"/>
</dbReference>
<dbReference type="PROSITE" id="PS00197">
    <property type="entry name" value="2FE2S_FER_1"/>
    <property type="match status" value="1"/>
</dbReference>
<dbReference type="Pfam" id="PF00111">
    <property type="entry name" value="Fer2"/>
    <property type="match status" value="1"/>
</dbReference>
<dbReference type="Gene3D" id="2.40.30.10">
    <property type="entry name" value="Translation factors"/>
    <property type="match status" value="1"/>
</dbReference>
<evidence type="ECO:0000256" key="6">
    <source>
        <dbReference type="ARBA" id="ARBA00023014"/>
    </source>
</evidence>
<protein>
    <submittedName>
        <fullName evidence="9">Oxidoreductase</fullName>
    </submittedName>
</protein>
<dbReference type="PROSITE" id="PS51384">
    <property type="entry name" value="FAD_FR"/>
    <property type="match status" value="1"/>
</dbReference>
<dbReference type="InterPro" id="IPR001433">
    <property type="entry name" value="OxRdtase_FAD/NAD-bd"/>
</dbReference>
<dbReference type="CDD" id="cd00207">
    <property type="entry name" value="fer2"/>
    <property type="match status" value="1"/>
</dbReference>
<reference evidence="9 10" key="1">
    <citation type="submission" date="2020-04" db="EMBL/GenBank/DDBJ databases">
        <title>Paraburkholderia sp. G-4-1-8 isolated from soil.</title>
        <authorList>
            <person name="Dahal R.H."/>
        </authorList>
    </citation>
    <scope>NUCLEOTIDE SEQUENCE [LARGE SCALE GENOMIC DNA]</scope>
    <source>
        <strain evidence="9 10">G-4-1-8</strain>
    </source>
</reference>
<evidence type="ECO:0000313" key="10">
    <source>
        <dbReference type="Proteomes" id="UP000583127"/>
    </source>
</evidence>
<keyword evidence="1" id="KW-0285">Flavoprotein</keyword>
<dbReference type="PROSITE" id="PS51085">
    <property type="entry name" value="2FE2S_FER_2"/>
    <property type="match status" value="1"/>
</dbReference>
<dbReference type="GO" id="GO:0046872">
    <property type="term" value="F:metal ion binding"/>
    <property type="evidence" value="ECO:0007669"/>
    <property type="project" value="UniProtKB-KW"/>
</dbReference>
<dbReference type="InterPro" id="IPR017938">
    <property type="entry name" value="Riboflavin_synthase-like_b-brl"/>
</dbReference>
<dbReference type="InterPro" id="IPR050415">
    <property type="entry name" value="MRET"/>
</dbReference>
<dbReference type="EMBL" id="JABBFZ010000008">
    <property type="protein sequence ID" value="NML32367.1"/>
    <property type="molecule type" value="Genomic_DNA"/>
</dbReference>
<dbReference type="SUPFAM" id="SSF63380">
    <property type="entry name" value="Riboflavin synthase domain-like"/>
    <property type="match status" value="1"/>
</dbReference>
<dbReference type="InterPro" id="IPR039261">
    <property type="entry name" value="FNR_nucleotide-bd"/>
</dbReference>
<sequence>MKGRETIEVEVRGIRLEAETVRSFELWPVAGELPRFTAGAHLDVQVLPDVLRQYSLTNPHERHRYVIAVHRDPAGAGGSMRMHDAVTIGSRLSVSVPRNHFPLNERAEHSVFVAGGIGVTPLLAMVRRLSELGRSWVFYYCARTPGRAAFLRELHDLADTCAGGTLHCVFDGEPGAASLNLDDALGAHRGHADFYCCGPEPLMEAFSKTLAGVAPERIHLEYFKAPAADASVDADAFTVVLARRGKTLRVPAGRSILEVLRENGVPTLSSCRQGICGTCETAVIEGEPDHRDHVLTPRERASNQTMMICVSRCKGERLTLDI</sequence>
<dbReference type="SUPFAM" id="SSF52343">
    <property type="entry name" value="Ferredoxin reductase-like, C-terminal NADP-linked domain"/>
    <property type="match status" value="1"/>
</dbReference>
<keyword evidence="2" id="KW-0001">2Fe-2S</keyword>
<dbReference type="InterPro" id="IPR036010">
    <property type="entry name" value="2Fe-2S_ferredoxin-like_sf"/>
</dbReference>
<dbReference type="AlphaFoldDB" id="A0A7X9X7G9"/>
<keyword evidence="5" id="KW-0408">Iron</keyword>
<dbReference type="GO" id="GO:0016491">
    <property type="term" value="F:oxidoreductase activity"/>
    <property type="evidence" value="ECO:0007669"/>
    <property type="project" value="UniProtKB-KW"/>
</dbReference>
<comment type="caution">
    <text evidence="9">The sequence shown here is derived from an EMBL/GenBank/DDBJ whole genome shotgun (WGS) entry which is preliminary data.</text>
</comment>
<evidence type="ECO:0000256" key="4">
    <source>
        <dbReference type="ARBA" id="ARBA00023002"/>
    </source>
</evidence>
<dbReference type="InterPro" id="IPR006058">
    <property type="entry name" value="2Fe2S_fd_BS"/>
</dbReference>
<feature type="domain" description="FAD-binding FR-type" evidence="8">
    <location>
        <begin position="4"/>
        <end position="104"/>
    </location>
</feature>